<proteinExistence type="predicted"/>
<comment type="caution">
    <text evidence="2">The sequence shown here is derived from an EMBL/GenBank/DDBJ whole genome shotgun (WGS) entry which is preliminary data.</text>
</comment>
<dbReference type="Proteomes" id="UP000031668">
    <property type="component" value="Unassembled WGS sequence"/>
</dbReference>
<dbReference type="OrthoDB" id="6021308at2759"/>
<dbReference type="InterPro" id="IPR036397">
    <property type="entry name" value="RNaseH_sf"/>
</dbReference>
<evidence type="ECO:0000313" key="2">
    <source>
        <dbReference type="EMBL" id="KII69931.1"/>
    </source>
</evidence>
<accession>A0A0C2MRR8</accession>
<dbReference type="Pfam" id="PF13358">
    <property type="entry name" value="DDE_3"/>
    <property type="match status" value="1"/>
</dbReference>
<sequence>MDNVPFHKFQEIQNSITAFGHSVLYLPPYSLFLNPIEEAFNKIKDRMRRFQPTSSEQLMAAIESSYASVTNFDCMGYYKHAKSYIDAYSPILASPNIIPQPVEHRFEFSK</sequence>
<protein>
    <recommendedName>
        <fullName evidence="1">Tc1-like transposase DDE domain-containing protein</fullName>
    </recommendedName>
</protein>
<dbReference type="OMA" id="AECANYL"/>
<dbReference type="Gene3D" id="3.30.420.10">
    <property type="entry name" value="Ribonuclease H-like superfamily/Ribonuclease H"/>
    <property type="match status" value="1"/>
</dbReference>
<evidence type="ECO:0000313" key="3">
    <source>
        <dbReference type="Proteomes" id="UP000031668"/>
    </source>
</evidence>
<reference evidence="2 3" key="1">
    <citation type="journal article" date="2014" name="Genome Biol. Evol.">
        <title>The genome of the myxosporean Thelohanellus kitauei shows adaptations to nutrient acquisition within its fish host.</title>
        <authorList>
            <person name="Yang Y."/>
            <person name="Xiong J."/>
            <person name="Zhou Z."/>
            <person name="Huo F."/>
            <person name="Miao W."/>
            <person name="Ran C."/>
            <person name="Liu Y."/>
            <person name="Zhang J."/>
            <person name="Feng J."/>
            <person name="Wang M."/>
            <person name="Wang M."/>
            <person name="Wang L."/>
            <person name="Yao B."/>
        </authorList>
    </citation>
    <scope>NUCLEOTIDE SEQUENCE [LARGE SCALE GENOMIC DNA]</scope>
    <source>
        <strain evidence="2">Wuqing</strain>
    </source>
</reference>
<organism evidence="2 3">
    <name type="scientific">Thelohanellus kitauei</name>
    <name type="common">Myxosporean</name>
    <dbReference type="NCBI Taxonomy" id="669202"/>
    <lineage>
        <taxon>Eukaryota</taxon>
        <taxon>Metazoa</taxon>
        <taxon>Cnidaria</taxon>
        <taxon>Myxozoa</taxon>
        <taxon>Myxosporea</taxon>
        <taxon>Bivalvulida</taxon>
        <taxon>Platysporina</taxon>
        <taxon>Myxobolidae</taxon>
        <taxon>Thelohanellus</taxon>
    </lineage>
</organism>
<gene>
    <name evidence="2" type="ORF">RF11_15714</name>
</gene>
<dbReference type="EMBL" id="JWZT01002253">
    <property type="protein sequence ID" value="KII69931.1"/>
    <property type="molecule type" value="Genomic_DNA"/>
</dbReference>
<dbReference type="InterPro" id="IPR038717">
    <property type="entry name" value="Tc1-like_DDE_dom"/>
</dbReference>
<name>A0A0C2MRR8_THEKT</name>
<feature type="domain" description="Tc1-like transposase DDE" evidence="1">
    <location>
        <begin position="1"/>
        <end position="54"/>
    </location>
</feature>
<evidence type="ECO:0000259" key="1">
    <source>
        <dbReference type="Pfam" id="PF13358"/>
    </source>
</evidence>
<keyword evidence="3" id="KW-1185">Reference proteome</keyword>
<dbReference type="GO" id="GO:0003676">
    <property type="term" value="F:nucleic acid binding"/>
    <property type="evidence" value="ECO:0007669"/>
    <property type="project" value="InterPro"/>
</dbReference>
<dbReference type="AlphaFoldDB" id="A0A0C2MRR8"/>